<feature type="compositionally biased region" description="Basic and acidic residues" evidence="1">
    <location>
        <begin position="2248"/>
        <end position="2267"/>
    </location>
</feature>
<keyword evidence="5" id="KW-1185">Reference proteome</keyword>
<feature type="region of interest" description="Disordered" evidence="1">
    <location>
        <begin position="296"/>
        <end position="391"/>
    </location>
</feature>
<evidence type="ECO:0000313" key="4">
    <source>
        <dbReference type="EMBL" id="CAL4764696.1"/>
    </source>
</evidence>
<sequence>MKMNTRLLIDKDVNVATACSKWLNLPLFSLSEAYDMAAEGKTFPSCVIIADIFDKRLWTVIGLIGPDFGLVSAPSEPWSRAGRGSGLSSVDGKLMVFIPEMAQKTGIRCLVAENVAGIASHSHYKAMVHSAKRCGMPIRFTSIDDCFPVIPVRRDRWLATFLTAEIQIPMYLLEWISKVNFPKVHPKDSSIGNRDCIFLDMNDEERQELVPDHAAMLKLSNAKYLPCWLFEDGKTALECRALGPHDILSDLMTMCGRQHLSADDLLLNKGLLTTLIRDHDGVREIEAAWTAAGPLQGLHPTASVKPDDEHAPPHGGVPIPSGESLLNASAVGPQGLHPTASVTAEDEHAPPHGGVPIPSAESLPNASAVGPQGLHPTASVKPEMNMSTGLHPTASVTAEDEHAPPHGGVPIPSAESLLNASAVGPQGLHPTASVTAEDEHAPPHGGVPISSAESLLNASAVGPQGLHPTASVTAEDEHAPPRGGVPIPSAESLLNAFAVGPQGLHPTASVTAEVKHAPPRGGVPIPSAESLLNASAVGPQGLHPTASVKPGDEHAPPHGGVPIPSAESLLNASAVGPQGLHPTASVTAEDEHAPPHGGVPIPSAESLLNAFAVGPQGLHPTAPVTAEVEHAPPRGGVPIPSAESLLNASTVGPQGLHPTASVTAEDEHAPPHGGVPIPSAESLLNASAVGVPIPSVESLLNASAVGPQGLHPTASVTAEDEHAPPHGGVPIPSAESLLINAFAVGPQGLHPTASVTAEDEHAPPHGGVPIPSAESLLINAFAVGPQGLHHAASLKPEDEHAPPHGGVPIPSAELLNASAVGPQGLLHAASVTAEDEHAHGGVPISSAESLLNASAVGPQGLHLTASVTAEDEHAPPHEGVPIRNAEASLNAPAKGPQGLHPTASVKPEDEHAPPHGGVPIRNAKPLLDASAVDPCGLHPTAPGEPENNHAPPHGGELIRNAESLLSASTVGPDEVHLTASVKPEDEHAPPHGGVPIRNAEALQGLHPTASVKPEDEHAPPHGGVPIPGAESLPNTSAVGPQGLHHAASVKPKDEHAPPEGGVPISSAESLLNASAVGPHGLHLAESVKPEDDHAPPHGGEPFRNAEALLIATTVGQGLHLTASVKPEDEHAPPDGGVSIRSAETLHSTPTAGPQGLHPTASVKSQDEHAPPYGGVPTGNAEPLLNASAVGPQASGVNEGDRAPSEVAVPNTSPYSDEYPASVRVARDNKDDPMNGMHGHEGPPTKRMKGSQTHWVALSEETWGFALFPEVARPFERVDPSDPDFGALALTSLQHCPDMKETISKWMMHAVIITGVDRLWPTTRVATIVDCDNQWIKVGPVKSSSTVLEILRSVLPHATTSDFAQVTVDGAKVPAMSIPPGVDRIQVQFIPVYYKASISMDTGEEISMPVCVTTTVNDILAQLQTLRVVHMSCVQVIQHENIIGSTDYVMNGSSLKFEVLRKAEVFLPAKLPEVALPVGLLEPPAHADIARSCNHPCIRLAIRDPKWSTVRTIAVTRDTTIAMALSKLMPEEFRDSCVQIAEPRRILLGSMPVYVLLGLTNVEVQLQRKHDIPVATLLAFPATAFEDQFQLGVGQEIPDEFKIKRWIRSPFQVKAYEKNMQSSSTLMEVAARFFAHCRSNQTLMVLINGRIIDPRLRVAETASSDVINVRSCPLAGGTKNQDVKNMINHQLKSRGVKDSELKARSEMFIAKATPEALRAFIPEPYQQQWSSIKSLANSLQVRLVTSEELKKFQQDKKDAKKSETASTASTSKSDSNASLRKLIDMQDITVDMSFLHAEGQEVHPLPASAFGADKTGVAVMHMSQASAYCPEAKLSPEPLAIVAIGSKPIEGKEIQMFPARNGKGDPILIPGCLFNFGEPAISTKDSVANVELEVQDAIVIEFWIQRAECKLWTDVKTPLLYLGQTIKDLKNTQIIASWAIKFYTGPRAVATHADAKYAHGFIRVLAEHVDQVLVKSGRDGVYLVPKGDDRRPHQAFTIIQVPNKSLEELLAMAQRTPNVLGLVDTNSGLMLRCRREHYNKVRGAVFPESPLPEQGNYEPGDELWTLRHLVAHTTASSLTQALKSLGWTSAKALKPVGPNAWSIAARGSPPAMHVKLNGSFVVITPVSKTKTGVSAQALPVPLSAQLSGAGGTPVVNQSPPSRFNELKSELKTHIESLIEDKLTETRSNLQKLNAKVETTCSNVAALQKAQSETDGKIGSLEKTVHESHQSVVGSMSQMFQKLEASMNDRFNKMESHESKEPKRQKVNE</sequence>
<name>A0A9P1BQ49_9DINO</name>
<reference evidence="3" key="2">
    <citation type="submission" date="2024-04" db="EMBL/GenBank/DDBJ databases">
        <authorList>
            <person name="Chen Y."/>
            <person name="Shah S."/>
            <person name="Dougan E. K."/>
            <person name="Thang M."/>
            <person name="Chan C."/>
        </authorList>
    </citation>
    <scope>NUCLEOTIDE SEQUENCE [LARGE SCALE GENOMIC DNA]</scope>
</reference>
<feature type="compositionally biased region" description="Basic and acidic residues" evidence="1">
    <location>
        <begin position="1224"/>
        <end position="1243"/>
    </location>
</feature>
<evidence type="ECO:0000256" key="1">
    <source>
        <dbReference type="SAM" id="MobiDB-lite"/>
    </source>
</evidence>
<proteinExistence type="predicted"/>
<dbReference type="Proteomes" id="UP001152797">
    <property type="component" value="Unassembled WGS sequence"/>
</dbReference>
<feature type="region of interest" description="Disordered" evidence="1">
    <location>
        <begin position="1010"/>
        <end position="1065"/>
    </location>
</feature>
<organism evidence="2">
    <name type="scientific">Cladocopium goreaui</name>
    <dbReference type="NCBI Taxonomy" id="2562237"/>
    <lineage>
        <taxon>Eukaryota</taxon>
        <taxon>Sar</taxon>
        <taxon>Alveolata</taxon>
        <taxon>Dinophyceae</taxon>
        <taxon>Suessiales</taxon>
        <taxon>Symbiodiniaceae</taxon>
        <taxon>Cladocopium</taxon>
    </lineage>
</organism>
<feature type="region of interest" description="Disordered" evidence="1">
    <location>
        <begin position="1146"/>
        <end position="1248"/>
    </location>
</feature>
<evidence type="ECO:0000313" key="5">
    <source>
        <dbReference type="Proteomes" id="UP001152797"/>
    </source>
</evidence>
<dbReference type="Gene3D" id="3.40.50.150">
    <property type="entry name" value="Vaccinia Virus protein VP39"/>
    <property type="match status" value="1"/>
</dbReference>
<feature type="region of interest" description="Disordered" evidence="1">
    <location>
        <begin position="890"/>
        <end position="956"/>
    </location>
</feature>
<dbReference type="InterPro" id="IPR029063">
    <property type="entry name" value="SAM-dependent_MTases_sf"/>
</dbReference>
<feature type="region of interest" description="Disordered" evidence="1">
    <location>
        <begin position="2246"/>
        <end position="2267"/>
    </location>
</feature>
<protein>
    <submittedName>
        <fullName evidence="4">Neuroblast differentiation-associated protein AHNAK-like</fullName>
    </submittedName>
</protein>
<evidence type="ECO:0000313" key="3">
    <source>
        <dbReference type="EMBL" id="CAL1130759.1"/>
    </source>
</evidence>
<feature type="region of interest" description="Disordered" evidence="1">
    <location>
        <begin position="537"/>
        <end position="565"/>
    </location>
</feature>
<reference evidence="2" key="1">
    <citation type="submission" date="2022-10" db="EMBL/GenBank/DDBJ databases">
        <authorList>
            <person name="Chen Y."/>
            <person name="Dougan E. K."/>
            <person name="Chan C."/>
            <person name="Rhodes N."/>
            <person name="Thang M."/>
        </authorList>
    </citation>
    <scope>NUCLEOTIDE SEQUENCE</scope>
</reference>
<feature type="region of interest" description="Disordered" evidence="1">
    <location>
        <begin position="1751"/>
        <end position="1775"/>
    </location>
</feature>
<gene>
    <name evidence="2" type="ORF">C1SCF055_LOCUS5528</name>
</gene>
<feature type="compositionally biased region" description="Low complexity" evidence="1">
    <location>
        <begin position="1763"/>
        <end position="1774"/>
    </location>
</feature>
<dbReference type="EMBL" id="CAMXCT030000338">
    <property type="protein sequence ID" value="CAL4764696.1"/>
    <property type="molecule type" value="Genomic_DNA"/>
</dbReference>
<dbReference type="SUPFAM" id="SSF53335">
    <property type="entry name" value="S-adenosyl-L-methionine-dependent methyltransferases"/>
    <property type="match status" value="1"/>
</dbReference>
<accession>A0A9P1BQ49</accession>
<comment type="caution">
    <text evidence="2">The sequence shown here is derived from an EMBL/GenBank/DDBJ whole genome shotgun (WGS) entry which is preliminary data.</text>
</comment>
<feature type="compositionally biased region" description="Basic and acidic residues" evidence="1">
    <location>
        <begin position="1751"/>
        <end position="1762"/>
    </location>
</feature>
<dbReference type="EMBL" id="CAMXCT010000338">
    <property type="protein sequence ID" value="CAI3977384.1"/>
    <property type="molecule type" value="Genomic_DNA"/>
</dbReference>
<evidence type="ECO:0000313" key="2">
    <source>
        <dbReference type="EMBL" id="CAI3977384.1"/>
    </source>
</evidence>
<dbReference type="EMBL" id="CAMXCT020000338">
    <property type="protein sequence ID" value="CAL1130759.1"/>
    <property type="molecule type" value="Genomic_DNA"/>
</dbReference>